<sequence length="319" mass="35609">MLPRCWKDCSDVRHHASPVAAPLTRAAIFLVLNINSGPDAEKTIRSLCADLSGLRRTVGFRDLNGQLSCVLGFGSAAWDRLFPGPRPKELHPFQEIKGVHHAVSTPGDMLFHIRATRMDMCFEMAKLVMDRLRSVCTVVDEVHGFKYFDDRDLIGFVDGTENPENAAACEAAIIGDEDPAFKGGSYVITQKYFHDLDAWNTLPIEMQEKIIGRRKLSNVELDDKTKPAYAHNALNVVTRNGKQVDILRDNMPFGEAGKGEFGTYFIGYARSPSVTEEMLHNMFVGKPEGNYDRLLDYSRPVTGSLFFVPSADYLDDIDA</sequence>
<dbReference type="GO" id="GO:0004601">
    <property type="term" value="F:peroxidase activity"/>
    <property type="evidence" value="ECO:0007669"/>
    <property type="project" value="UniProtKB-KW"/>
</dbReference>
<comment type="cofactor">
    <cofactor evidence="1">
        <name>heme b</name>
        <dbReference type="ChEBI" id="CHEBI:60344"/>
    </cofactor>
</comment>
<feature type="domain" description="Dyp-type peroxidase C-terminal" evidence="8">
    <location>
        <begin position="149"/>
        <end position="312"/>
    </location>
</feature>
<keyword evidence="5" id="KW-0408">Iron</keyword>
<feature type="domain" description="Dyp-type peroxidase N-terminal" evidence="7">
    <location>
        <begin position="18"/>
        <end position="146"/>
    </location>
</feature>
<dbReference type="PROSITE" id="PS51404">
    <property type="entry name" value="DYP_PEROXIDASE"/>
    <property type="match status" value="1"/>
</dbReference>
<evidence type="ECO:0000259" key="8">
    <source>
        <dbReference type="Pfam" id="PF20628"/>
    </source>
</evidence>
<proteinExistence type="inferred from homology"/>
<dbReference type="InterPro" id="IPR011008">
    <property type="entry name" value="Dimeric_a/b-barrel"/>
</dbReference>
<dbReference type="EMBL" id="WIPH01000025">
    <property type="protein sequence ID" value="MQR99621.1"/>
    <property type="molecule type" value="Genomic_DNA"/>
</dbReference>
<keyword evidence="2 9" id="KW-0575">Peroxidase</keyword>
<evidence type="ECO:0000313" key="10">
    <source>
        <dbReference type="Proteomes" id="UP000432209"/>
    </source>
</evidence>
<dbReference type="NCBIfam" id="TIGR01413">
    <property type="entry name" value="Dyp_perox_fam"/>
    <property type="match status" value="1"/>
</dbReference>
<evidence type="ECO:0000256" key="2">
    <source>
        <dbReference type="ARBA" id="ARBA00022559"/>
    </source>
</evidence>
<comment type="similarity">
    <text evidence="6">Belongs to the DyP-type peroxidase family.</text>
</comment>
<dbReference type="GO" id="GO:0005829">
    <property type="term" value="C:cytosol"/>
    <property type="evidence" value="ECO:0007669"/>
    <property type="project" value="TreeGrafter"/>
</dbReference>
<keyword evidence="3" id="KW-0479">Metal-binding</keyword>
<dbReference type="Pfam" id="PF04261">
    <property type="entry name" value="Dyp_perox_N"/>
    <property type="match status" value="1"/>
</dbReference>
<dbReference type="GO" id="GO:0020037">
    <property type="term" value="F:heme binding"/>
    <property type="evidence" value="ECO:0007669"/>
    <property type="project" value="InterPro"/>
</dbReference>
<evidence type="ECO:0000256" key="1">
    <source>
        <dbReference type="ARBA" id="ARBA00001970"/>
    </source>
</evidence>
<keyword evidence="4" id="KW-0560">Oxidoreductase</keyword>
<dbReference type="InterPro" id="IPR048328">
    <property type="entry name" value="Dyp_perox_C"/>
</dbReference>
<evidence type="ECO:0000259" key="7">
    <source>
        <dbReference type="Pfam" id="PF04261"/>
    </source>
</evidence>
<reference evidence="9 10" key="1">
    <citation type="submission" date="2019-10" db="EMBL/GenBank/DDBJ databases">
        <title>Gluconobacter aidae sp. nov., a novel species of acetic acid bacteria isolated in Thailand.</title>
        <authorList>
            <person name="Yukphan P."/>
            <person name="Charoenyingcharoen P."/>
            <person name="Malimas S."/>
            <person name="Muramatsu Y."/>
            <person name="Nakagawa Y."/>
            <person name="Tanasupawat S."/>
            <person name="Yamada Y."/>
        </authorList>
    </citation>
    <scope>NUCLEOTIDE SEQUENCE [LARGE SCALE GENOMIC DNA]</scope>
    <source>
        <strain evidence="9 10">AC10</strain>
    </source>
</reference>
<evidence type="ECO:0000313" key="9">
    <source>
        <dbReference type="EMBL" id="MQR99621.1"/>
    </source>
</evidence>
<keyword evidence="10" id="KW-1185">Reference proteome</keyword>
<dbReference type="GO" id="GO:0046872">
    <property type="term" value="F:metal ion binding"/>
    <property type="evidence" value="ECO:0007669"/>
    <property type="project" value="UniProtKB-KW"/>
</dbReference>
<gene>
    <name evidence="9" type="ORF">GFJ39_10515</name>
</gene>
<name>A0A7X1SR72_9PROT</name>
<dbReference type="PANTHER" id="PTHR30521">
    <property type="entry name" value="DEFERROCHELATASE/PEROXIDASE"/>
    <property type="match status" value="1"/>
</dbReference>
<dbReference type="InterPro" id="IPR048327">
    <property type="entry name" value="Dyp_perox_N"/>
</dbReference>
<dbReference type="PANTHER" id="PTHR30521:SF0">
    <property type="entry name" value="DYP-TYPE PEROXIDASE FAMILY PROTEIN"/>
    <property type="match status" value="1"/>
</dbReference>
<evidence type="ECO:0000256" key="5">
    <source>
        <dbReference type="ARBA" id="ARBA00023004"/>
    </source>
</evidence>
<dbReference type="Proteomes" id="UP000432209">
    <property type="component" value="Unassembled WGS sequence"/>
</dbReference>
<evidence type="ECO:0000256" key="6">
    <source>
        <dbReference type="ARBA" id="ARBA00025737"/>
    </source>
</evidence>
<comment type="caution">
    <text evidence="9">The sequence shown here is derived from an EMBL/GenBank/DDBJ whole genome shotgun (WGS) entry which is preliminary data.</text>
</comment>
<dbReference type="Pfam" id="PF20628">
    <property type="entry name" value="Dyp_perox_C"/>
    <property type="match status" value="1"/>
</dbReference>
<dbReference type="SUPFAM" id="SSF54909">
    <property type="entry name" value="Dimeric alpha+beta barrel"/>
    <property type="match status" value="1"/>
</dbReference>
<accession>A0A7X1SR72</accession>
<evidence type="ECO:0000256" key="3">
    <source>
        <dbReference type="ARBA" id="ARBA00022723"/>
    </source>
</evidence>
<protein>
    <submittedName>
        <fullName evidence="9">Dyp-type peroxidase</fullName>
    </submittedName>
</protein>
<organism evidence="9 10">
    <name type="scientific">Gluconobacter aidae</name>
    <dbReference type="NCBI Taxonomy" id="2662454"/>
    <lineage>
        <taxon>Bacteria</taxon>
        <taxon>Pseudomonadati</taxon>
        <taxon>Pseudomonadota</taxon>
        <taxon>Alphaproteobacteria</taxon>
        <taxon>Acetobacterales</taxon>
        <taxon>Acetobacteraceae</taxon>
        <taxon>Gluconobacter</taxon>
    </lineage>
</organism>
<dbReference type="AlphaFoldDB" id="A0A7X1SR72"/>
<dbReference type="InterPro" id="IPR006314">
    <property type="entry name" value="Dyp_peroxidase"/>
</dbReference>
<evidence type="ECO:0000256" key="4">
    <source>
        <dbReference type="ARBA" id="ARBA00023002"/>
    </source>
</evidence>